<evidence type="ECO:0000313" key="3">
    <source>
        <dbReference type="EMBL" id="AVR44405.1"/>
    </source>
</evidence>
<dbReference type="RefSeq" id="WP_107011183.1">
    <property type="nucleotide sequence ID" value="NZ_CP028136.1"/>
</dbReference>
<dbReference type="Proteomes" id="UP000241507">
    <property type="component" value="Chromosome"/>
</dbReference>
<dbReference type="PROSITE" id="PS51257">
    <property type="entry name" value="PROKAR_LIPOPROTEIN"/>
    <property type="match status" value="1"/>
</dbReference>
<dbReference type="EMBL" id="CP028136">
    <property type="protein sequence ID" value="AVR44405.1"/>
    <property type="molecule type" value="Genomic_DNA"/>
</dbReference>
<keyword evidence="1" id="KW-0732">Signal</keyword>
<dbReference type="KEGG" id="grs:C7S20_03550"/>
<dbReference type="AlphaFoldDB" id="A0A2R3Z2E1"/>
<dbReference type="Pfam" id="PF02915">
    <property type="entry name" value="Rubrerythrin"/>
    <property type="match status" value="1"/>
</dbReference>
<gene>
    <name evidence="3" type="ORF">C7S20_03550</name>
</gene>
<proteinExistence type="predicted"/>
<dbReference type="CDD" id="cd01041">
    <property type="entry name" value="Rubrerythrin"/>
    <property type="match status" value="1"/>
</dbReference>
<name>A0A2R3Z2E1_9FLAO</name>
<dbReference type="Gene3D" id="2.20.28.10">
    <property type="match status" value="1"/>
</dbReference>
<dbReference type="InterPro" id="IPR009078">
    <property type="entry name" value="Ferritin-like_SF"/>
</dbReference>
<dbReference type="GO" id="GO:0016491">
    <property type="term" value="F:oxidoreductase activity"/>
    <property type="evidence" value="ECO:0007669"/>
    <property type="project" value="InterPro"/>
</dbReference>
<dbReference type="Gene3D" id="1.20.1260.10">
    <property type="match status" value="1"/>
</dbReference>
<dbReference type="InterPro" id="IPR009040">
    <property type="entry name" value="Ferritin-like_diiron"/>
</dbReference>
<dbReference type="OrthoDB" id="9799749at2"/>
<feature type="chain" id="PRO_5015356046" evidence="1">
    <location>
        <begin position="25"/>
        <end position="242"/>
    </location>
</feature>
<reference evidence="4" key="1">
    <citation type="submission" date="2018-03" db="EMBL/GenBank/DDBJ databases">
        <title>Gramella fulva sp. nov., isolated from a dry surface of tidal flat.</title>
        <authorList>
            <person name="Hwang S.H."/>
            <person name="Hwang W.M."/>
            <person name="Kang K."/>
            <person name="Ahn T.-Y."/>
        </authorList>
    </citation>
    <scope>NUCLEOTIDE SEQUENCE [LARGE SCALE GENOMIC DNA]</scope>
    <source>
        <strain evidence="4">SH35</strain>
    </source>
</reference>
<feature type="domain" description="Ferritin-like diiron" evidence="2">
    <location>
        <begin position="57"/>
        <end position="200"/>
    </location>
</feature>
<accession>A0A2R3Z2E1</accession>
<dbReference type="InterPro" id="IPR012347">
    <property type="entry name" value="Ferritin-like"/>
</dbReference>
<evidence type="ECO:0000313" key="4">
    <source>
        <dbReference type="Proteomes" id="UP000241507"/>
    </source>
</evidence>
<evidence type="ECO:0000256" key="1">
    <source>
        <dbReference type="SAM" id="SignalP"/>
    </source>
</evidence>
<dbReference type="PANTHER" id="PTHR33746">
    <property type="entry name" value="RUBRERYTHRIN"/>
    <property type="match status" value="1"/>
</dbReference>
<sequence>MKKRIKINLALLVFLGLLVQSCQDHSRKIELRDTTIQNKALPDKSKAATVNIENKKLDPTGKAAKDLQDAYKGERTAIAKYEAFSKKAEEEGYHDIALLFKTVSMAETVHAGNHQTIMEMEGIKVPNVIPEYPLKDTRENLKNAIGGESYEAKSMYPGFIKDANEAGNYMAQMSFTYAYNVEKKHRDFYKAALADLETNHLNSLAKVYYVCPVCGNTYARNAPKRCEITLANSDTFTKIDEL</sequence>
<evidence type="ECO:0000259" key="2">
    <source>
        <dbReference type="PROSITE" id="PS50905"/>
    </source>
</evidence>
<dbReference type="SUPFAM" id="SSF47240">
    <property type="entry name" value="Ferritin-like"/>
    <property type="match status" value="1"/>
</dbReference>
<dbReference type="PANTHER" id="PTHR33746:SF4">
    <property type="entry name" value="RUBRERYTHRIN"/>
    <property type="match status" value="1"/>
</dbReference>
<dbReference type="InterPro" id="IPR052753">
    <property type="entry name" value="Rbr2/Nigerythrin"/>
</dbReference>
<feature type="signal peptide" evidence="1">
    <location>
        <begin position="1"/>
        <end position="24"/>
    </location>
</feature>
<dbReference type="InterPro" id="IPR003251">
    <property type="entry name" value="Rr_diiron-bd_dom"/>
</dbReference>
<dbReference type="GO" id="GO:0046872">
    <property type="term" value="F:metal ion binding"/>
    <property type="evidence" value="ECO:0007669"/>
    <property type="project" value="InterPro"/>
</dbReference>
<dbReference type="PROSITE" id="PS50905">
    <property type="entry name" value="FERRITIN_LIKE"/>
    <property type="match status" value="1"/>
</dbReference>
<keyword evidence="4" id="KW-1185">Reference proteome</keyword>
<organism evidence="3 4">
    <name type="scientific">Christiangramia fulva</name>
    <dbReference type="NCBI Taxonomy" id="2126553"/>
    <lineage>
        <taxon>Bacteria</taxon>
        <taxon>Pseudomonadati</taxon>
        <taxon>Bacteroidota</taxon>
        <taxon>Flavobacteriia</taxon>
        <taxon>Flavobacteriales</taxon>
        <taxon>Flavobacteriaceae</taxon>
        <taxon>Christiangramia</taxon>
    </lineage>
</organism>
<protein>
    <submittedName>
        <fullName evidence="3">Rubrerythrin</fullName>
    </submittedName>
</protein>